<dbReference type="Proteomes" id="UP000694888">
    <property type="component" value="Unplaced"/>
</dbReference>
<feature type="chain" id="PRO_5045901291" evidence="2">
    <location>
        <begin position="24"/>
        <end position="537"/>
    </location>
</feature>
<keyword evidence="2" id="KW-0732">Signal</keyword>
<evidence type="ECO:0000256" key="2">
    <source>
        <dbReference type="SAM" id="SignalP"/>
    </source>
</evidence>
<sequence length="537" mass="60485">MKVDVLALLLFNLLASGLPSIAAQNLNSPVQPAKTGIERLEEKIDRLGNELAKIGLNIDRLLEKSYDPEYAPKPIWPPLKLERASRESLDKGGSKFTVWFSTTNPMVAATPHWKLKPVGKTAADTLPSTLNRFNKIDESTDFVTTVEVKEAGQLTLDLIEKDYRFELLLLFDNSESTSKQSRYQKDIPLHNFAVDAEDVISYKEGEAVVLKITAANGDGDKYQIQEGLDIQYLSPDKKVGYYSWRPEEVNDIVCRAKVTKKYFSHFDMDLTINTARVRPIGYTRVHSTFRDSSKLVQGVRLVRVLSIRPSDQANAYPNNFLDIVAIGGECSYSEMKCPAQCVVYGNSINAQSIRIDRLNDDDKKTRIASEGLTHQTVLGYASATAYIDIPTDNRKPQSDRFVCSVNPKGQKKVEDEGVLKYRVKTSIVKDKSFYEINESQVKITCSAMGDPRPQTMASLSMKPEGSMTSIELNYQDYNSLQVGPTEVASVFTYRHSFGRIDLDRVRATCYARGDMDDPTDKDEYVLTQNYYLTKDRD</sequence>
<dbReference type="RefSeq" id="XP_005100042.1">
    <property type="nucleotide sequence ID" value="XM_005099985.3"/>
</dbReference>
<keyword evidence="3" id="KW-1185">Reference proteome</keyword>
<name>A0ABM0JRR4_APLCA</name>
<accession>A0ABM0JRR4</accession>
<proteinExistence type="predicted"/>
<evidence type="ECO:0000313" key="4">
    <source>
        <dbReference type="RefSeq" id="XP_005100042.1"/>
    </source>
</evidence>
<gene>
    <name evidence="4" type="primary">LOC101863272</name>
</gene>
<protein>
    <submittedName>
        <fullName evidence="4">Uncharacterized protein LOC101863272</fullName>
    </submittedName>
</protein>
<reference evidence="4" key="1">
    <citation type="submission" date="2025-08" db="UniProtKB">
        <authorList>
            <consortium name="RefSeq"/>
        </authorList>
    </citation>
    <scope>IDENTIFICATION</scope>
</reference>
<evidence type="ECO:0000256" key="1">
    <source>
        <dbReference type="SAM" id="Coils"/>
    </source>
</evidence>
<dbReference type="GeneID" id="101863272"/>
<keyword evidence="1" id="KW-0175">Coiled coil</keyword>
<feature type="coiled-coil region" evidence="1">
    <location>
        <begin position="37"/>
        <end position="64"/>
    </location>
</feature>
<organism evidence="3 4">
    <name type="scientific">Aplysia californica</name>
    <name type="common">California sea hare</name>
    <dbReference type="NCBI Taxonomy" id="6500"/>
    <lineage>
        <taxon>Eukaryota</taxon>
        <taxon>Metazoa</taxon>
        <taxon>Spiralia</taxon>
        <taxon>Lophotrochozoa</taxon>
        <taxon>Mollusca</taxon>
        <taxon>Gastropoda</taxon>
        <taxon>Heterobranchia</taxon>
        <taxon>Euthyneura</taxon>
        <taxon>Tectipleura</taxon>
        <taxon>Aplysiida</taxon>
        <taxon>Aplysioidea</taxon>
        <taxon>Aplysiidae</taxon>
        <taxon>Aplysia</taxon>
    </lineage>
</organism>
<evidence type="ECO:0000313" key="3">
    <source>
        <dbReference type="Proteomes" id="UP000694888"/>
    </source>
</evidence>
<feature type="signal peptide" evidence="2">
    <location>
        <begin position="1"/>
        <end position="23"/>
    </location>
</feature>